<gene>
    <name evidence="1" type="ORF">TW77_14880</name>
</gene>
<evidence type="ECO:0000313" key="1">
    <source>
        <dbReference type="EMBL" id="KJZ07579.1"/>
    </source>
</evidence>
<comment type="caution">
    <text evidence="1">The sequence shown here is derived from an EMBL/GenBank/DDBJ whole genome shotgun (WGS) entry which is preliminary data.</text>
</comment>
<name>A0A0F4QJT2_9GAMM</name>
<organism evidence="1 2">
    <name type="scientific">Pseudoalteromonas rubra</name>
    <dbReference type="NCBI Taxonomy" id="43658"/>
    <lineage>
        <taxon>Bacteria</taxon>
        <taxon>Pseudomonadati</taxon>
        <taxon>Pseudomonadota</taxon>
        <taxon>Gammaproteobacteria</taxon>
        <taxon>Alteromonadales</taxon>
        <taxon>Pseudoalteromonadaceae</taxon>
        <taxon>Pseudoalteromonas</taxon>
    </lineage>
</organism>
<dbReference type="EMBL" id="JXYA01000034">
    <property type="protein sequence ID" value="KJZ07579.1"/>
    <property type="molecule type" value="Genomic_DNA"/>
</dbReference>
<accession>A0A0F4QJT2</accession>
<protein>
    <submittedName>
        <fullName evidence="1">Uncharacterized protein</fullName>
    </submittedName>
</protein>
<keyword evidence="2" id="KW-1185">Reference proteome</keyword>
<evidence type="ECO:0000313" key="2">
    <source>
        <dbReference type="Proteomes" id="UP000033452"/>
    </source>
</evidence>
<dbReference type="PATRIC" id="fig|43658.5.peg.3148"/>
<proteinExistence type="predicted"/>
<reference evidence="1 2" key="1">
    <citation type="journal article" date="2015" name="BMC Genomics">
        <title>Genome mining reveals unlocked bioactive potential of marine Gram-negative bacteria.</title>
        <authorList>
            <person name="Machado H."/>
            <person name="Sonnenschein E.C."/>
            <person name="Melchiorsen J."/>
            <person name="Gram L."/>
        </authorList>
    </citation>
    <scope>NUCLEOTIDE SEQUENCE [LARGE SCALE GENOMIC DNA]</scope>
    <source>
        <strain evidence="1 2">S2471</strain>
    </source>
</reference>
<dbReference type="OrthoDB" id="6696432at2"/>
<sequence>MTPVTVYRWDDSGAPQISTGAAKEWFTILKQCLVEGYGDKQPLGWKVVNEVNDPPHLCLQNNTAQGASGGYVLLDAENNNSSGIVKIVSALDYSDESMHSRVGRPNIFGSYTSSGTHQCKNWIIIATYYGFFLFASSDHLALGNNLNRKPAVFYYCGDYIPVIQNDPCRFVVLTGNQGTTSLTHNQTLIYSIEYSPADRTSSAVGYVYSFDSTATSEYALLFMYSIFGESTRGNAFYESPDITLLSPFYLFAGDLRKHSVDNNSTLSPHVRGRVPGLWISPQTGYGNESMPYIKPLDSVNHLSIPCTIENRGVVAWLNLESW</sequence>
<dbReference type="Proteomes" id="UP000033452">
    <property type="component" value="Unassembled WGS sequence"/>
</dbReference>
<dbReference type="RefSeq" id="WP_046005779.1">
    <property type="nucleotide sequence ID" value="NZ_JXYA01000034.1"/>
</dbReference>
<dbReference type="AlphaFoldDB" id="A0A0F4QJT2"/>